<dbReference type="EMBL" id="KN832873">
    <property type="protein sequence ID" value="KIN03593.1"/>
    <property type="molecule type" value="Genomic_DNA"/>
</dbReference>
<evidence type="ECO:0000313" key="2">
    <source>
        <dbReference type="Proteomes" id="UP000054321"/>
    </source>
</evidence>
<dbReference type="HOGENOM" id="CLU_2378444_0_0_1"/>
<reference evidence="2" key="2">
    <citation type="submission" date="2015-01" db="EMBL/GenBank/DDBJ databases">
        <title>Evolutionary Origins and Diversification of the Mycorrhizal Mutualists.</title>
        <authorList>
            <consortium name="DOE Joint Genome Institute"/>
            <consortium name="Mycorrhizal Genomics Consortium"/>
            <person name="Kohler A."/>
            <person name="Kuo A."/>
            <person name="Nagy L.G."/>
            <person name="Floudas D."/>
            <person name="Copeland A."/>
            <person name="Barry K.W."/>
            <person name="Cichocki N."/>
            <person name="Veneault-Fourrey C."/>
            <person name="LaButti K."/>
            <person name="Lindquist E.A."/>
            <person name="Lipzen A."/>
            <person name="Lundell T."/>
            <person name="Morin E."/>
            <person name="Murat C."/>
            <person name="Riley R."/>
            <person name="Ohm R."/>
            <person name="Sun H."/>
            <person name="Tunlid A."/>
            <person name="Henrissat B."/>
            <person name="Grigoriev I.V."/>
            <person name="Hibbett D.S."/>
            <person name="Martin F."/>
        </authorList>
    </citation>
    <scope>NUCLEOTIDE SEQUENCE [LARGE SCALE GENOMIC DNA]</scope>
    <source>
        <strain evidence="2">Zn</strain>
    </source>
</reference>
<sequence>MARSIDGPGLSGAEPVARLRGIPSWSRDSILTDVDHLKPYVQTAEHVYRLIERSHSVAVSTEISVRIHQWVMNTSSEALWIEGPSGPAQPSQSTL</sequence>
<organism evidence="1 2">
    <name type="scientific">Oidiodendron maius (strain Zn)</name>
    <dbReference type="NCBI Taxonomy" id="913774"/>
    <lineage>
        <taxon>Eukaryota</taxon>
        <taxon>Fungi</taxon>
        <taxon>Dikarya</taxon>
        <taxon>Ascomycota</taxon>
        <taxon>Pezizomycotina</taxon>
        <taxon>Leotiomycetes</taxon>
        <taxon>Leotiomycetes incertae sedis</taxon>
        <taxon>Myxotrichaceae</taxon>
        <taxon>Oidiodendron</taxon>
    </lineage>
</organism>
<dbReference type="InParanoid" id="A0A0C3DNK1"/>
<proteinExistence type="predicted"/>
<dbReference type="AlphaFoldDB" id="A0A0C3DNK1"/>
<accession>A0A0C3DNK1</accession>
<reference evidence="1 2" key="1">
    <citation type="submission" date="2014-04" db="EMBL/GenBank/DDBJ databases">
        <authorList>
            <consortium name="DOE Joint Genome Institute"/>
            <person name="Kuo A."/>
            <person name="Martino E."/>
            <person name="Perotto S."/>
            <person name="Kohler A."/>
            <person name="Nagy L.G."/>
            <person name="Floudas D."/>
            <person name="Copeland A."/>
            <person name="Barry K.W."/>
            <person name="Cichocki N."/>
            <person name="Veneault-Fourrey C."/>
            <person name="LaButti K."/>
            <person name="Lindquist E.A."/>
            <person name="Lipzen A."/>
            <person name="Lundell T."/>
            <person name="Morin E."/>
            <person name="Murat C."/>
            <person name="Sun H."/>
            <person name="Tunlid A."/>
            <person name="Henrissat B."/>
            <person name="Grigoriev I.V."/>
            <person name="Hibbett D.S."/>
            <person name="Martin F."/>
            <person name="Nordberg H.P."/>
            <person name="Cantor M.N."/>
            <person name="Hua S.X."/>
        </authorList>
    </citation>
    <scope>NUCLEOTIDE SEQUENCE [LARGE SCALE GENOMIC DNA]</scope>
    <source>
        <strain evidence="1 2">Zn</strain>
    </source>
</reference>
<dbReference type="Proteomes" id="UP000054321">
    <property type="component" value="Unassembled WGS sequence"/>
</dbReference>
<keyword evidence="2" id="KW-1185">Reference proteome</keyword>
<protein>
    <submittedName>
        <fullName evidence="1">Uncharacterized protein</fullName>
    </submittedName>
</protein>
<feature type="non-terminal residue" evidence="1">
    <location>
        <position position="95"/>
    </location>
</feature>
<gene>
    <name evidence="1" type="ORF">OIDMADRAFT_117829</name>
</gene>
<name>A0A0C3DNK1_OIDMZ</name>
<dbReference type="OrthoDB" id="4840035at2759"/>
<evidence type="ECO:0000313" key="1">
    <source>
        <dbReference type="EMBL" id="KIN03593.1"/>
    </source>
</evidence>